<reference evidence="1" key="1">
    <citation type="submission" date="2016-05" db="EMBL/GenBank/DDBJ databases">
        <authorList>
            <person name="Lavstsen T."/>
            <person name="Jespersen J.S."/>
        </authorList>
    </citation>
    <scope>NUCLEOTIDE SEQUENCE</scope>
    <source>
        <tissue evidence="1">Brain</tissue>
    </source>
</reference>
<proteinExistence type="predicted"/>
<accession>A0A1A8SBK5</accession>
<organism evidence="1">
    <name type="scientific">Nothobranchius rachovii</name>
    <name type="common">bluefin notho</name>
    <dbReference type="NCBI Taxonomy" id="451742"/>
    <lineage>
        <taxon>Eukaryota</taxon>
        <taxon>Metazoa</taxon>
        <taxon>Chordata</taxon>
        <taxon>Craniata</taxon>
        <taxon>Vertebrata</taxon>
        <taxon>Euteleostomi</taxon>
        <taxon>Actinopterygii</taxon>
        <taxon>Neopterygii</taxon>
        <taxon>Teleostei</taxon>
        <taxon>Neoteleostei</taxon>
        <taxon>Acanthomorphata</taxon>
        <taxon>Ovalentaria</taxon>
        <taxon>Atherinomorphae</taxon>
        <taxon>Cyprinodontiformes</taxon>
        <taxon>Nothobranchiidae</taxon>
        <taxon>Nothobranchius</taxon>
    </lineage>
</organism>
<dbReference type="EMBL" id="HAEI01012451">
    <property type="protein sequence ID" value="SBS14920.1"/>
    <property type="molecule type" value="Transcribed_RNA"/>
</dbReference>
<feature type="non-terminal residue" evidence="1">
    <location>
        <position position="1"/>
    </location>
</feature>
<sequence length="124" mass="13854">VDTTRLAGHTFSGFQFEFCLEDMVLLRTFPAVMPAAVVPDGERQPAADVLYTCQSVKAAEYRSFWLLQLERTVDEDKRWDGGTSSTKRAVCRSLPPLRRGLCSSSRRHRSTLVTATVTPFSTVP</sequence>
<reference evidence="1" key="2">
    <citation type="submission" date="2016-06" db="EMBL/GenBank/DDBJ databases">
        <title>The genome of a short-lived fish provides insights into sex chromosome evolution and the genetic control of aging.</title>
        <authorList>
            <person name="Reichwald K."/>
            <person name="Felder M."/>
            <person name="Petzold A."/>
            <person name="Koch P."/>
            <person name="Groth M."/>
            <person name="Platzer M."/>
        </authorList>
    </citation>
    <scope>NUCLEOTIDE SEQUENCE</scope>
    <source>
        <tissue evidence="1">Brain</tissue>
    </source>
</reference>
<protein>
    <submittedName>
        <fullName evidence="1">Uncharacterized protein</fullName>
    </submittedName>
</protein>
<name>A0A1A8SBK5_9TELE</name>
<gene>
    <name evidence="1" type="primary">Nfu_g_1_017370</name>
</gene>
<dbReference type="AlphaFoldDB" id="A0A1A8SBK5"/>
<evidence type="ECO:0000313" key="1">
    <source>
        <dbReference type="EMBL" id="SBS14920.1"/>
    </source>
</evidence>